<dbReference type="EMBL" id="CP093547">
    <property type="protein sequence ID" value="UNP27755.1"/>
    <property type="molecule type" value="Genomic_DNA"/>
</dbReference>
<evidence type="ECO:0000256" key="6">
    <source>
        <dbReference type="ARBA" id="ARBA00022741"/>
    </source>
</evidence>
<evidence type="ECO:0000256" key="4">
    <source>
        <dbReference type="ARBA" id="ARBA00016218"/>
    </source>
</evidence>
<keyword evidence="7" id="KW-0418">Kinase</keyword>
<keyword evidence="6" id="KW-0547">Nucleotide-binding</keyword>
<dbReference type="GO" id="GO:0003848">
    <property type="term" value="F:2-amino-4-hydroxy-6-hydroxymethyldihydropteridine diphosphokinase activity"/>
    <property type="evidence" value="ECO:0007669"/>
    <property type="project" value="UniProtKB-EC"/>
</dbReference>
<evidence type="ECO:0000256" key="7">
    <source>
        <dbReference type="ARBA" id="ARBA00022777"/>
    </source>
</evidence>
<sequence>MPALSSDPATVAFVGLGSNLGDSAAVLRAALRALDALPRTRLSRASKLYRTPAWGQTDQPDFLNAVAMLDTALTARELLAAMLEIERDAGRSRRADGSDRWGPRTLDLDLLLYAEAVIAEPGLHVPHPHLHERAFALVPLVEIAPDARIPGIGLARQALAGIDAGQIQAIGSDDRFER</sequence>
<evidence type="ECO:0000256" key="9">
    <source>
        <dbReference type="ARBA" id="ARBA00022909"/>
    </source>
</evidence>
<evidence type="ECO:0000313" key="14">
    <source>
        <dbReference type="EMBL" id="UNP27755.1"/>
    </source>
</evidence>
<dbReference type="CDD" id="cd00483">
    <property type="entry name" value="HPPK"/>
    <property type="match status" value="1"/>
</dbReference>
<keyword evidence="8" id="KW-0067">ATP-binding</keyword>
<feature type="domain" description="7,8-dihydro-6-hydroxymethylpterin-pyrophosphokinase" evidence="13">
    <location>
        <begin position="100"/>
        <end position="111"/>
    </location>
</feature>
<dbReference type="EC" id="2.7.6.3" evidence="3"/>
<dbReference type="InterPro" id="IPR035907">
    <property type="entry name" value="Hppk_sf"/>
</dbReference>
<keyword evidence="5 14" id="KW-0808">Transferase</keyword>
<accession>A0ABY3XBD7</accession>
<gene>
    <name evidence="14" type="primary">folK</name>
    <name evidence="14" type="ORF">MOV92_14660</name>
</gene>
<evidence type="ECO:0000256" key="12">
    <source>
        <dbReference type="ARBA" id="ARBA00033413"/>
    </source>
</evidence>
<dbReference type="NCBIfam" id="TIGR01498">
    <property type="entry name" value="folK"/>
    <property type="match status" value="1"/>
</dbReference>
<dbReference type="InterPro" id="IPR000550">
    <property type="entry name" value="Hppk"/>
</dbReference>
<evidence type="ECO:0000256" key="1">
    <source>
        <dbReference type="ARBA" id="ARBA00005051"/>
    </source>
</evidence>
<evidence type="ECO:0000256" key="8">
    <source>
        <dbReference type="ARBA" id="ARBA00022840"/>
    </source>
</evidence>
<dbReference type="Proteomes" id="UP000829194">
    <property type="component" value="Chromosome"/>
</dbReference>
<dbReference type="PANTHER" id="PTHR43071">
    <property type="entry name" value="2-AMINO-4-HYDROXY-6-HYDROXYMETHYLDIHYDROPTERIDINE PYROPHOSPHOKINASE"/>
    <property type="match status" value="1"/>
</dbReference>
<dbReference type="SUPFAM" id="SSF55083">
    <property type="entry name" value="6-hydroxymethyl-7,8-dihydropterin pyrophosphokinase, HPPK"/>
    <property type="match status" value="1"/>
</dbReference>
<comment type="pathway">
    <text evidence="1">Cofactor biosynthesis; tetrahydrofolate biosynthesis; 2-amino-4-hydroxy-6-hydroxymethyl-7,8-dihydropteridine diphosphate from 7,8-dihydroneopterin triphosphate: step 4/4.</text>
</comment>
<evidence type="ECO:0000256" key="5">
    <source>
        <dbReference type="ARBA" id="ARBA00022679"/>
    </source>
</evidence>
<evidence type="ECO:0000256" key="10">
    <source>
        <dbReference type="ARBA" id="ARBA00029409"/>
    </source>
</evidence>
<organism evidence="14 15">
    <name type="scientific">Lysobacter gummosus</name>
    <dbReference type="NCBI Taxonomy" id="262324"/>
    <lineage>
        <taxon>Bacteria</taxon>
        <taxon>Pseudomonadati</taxon>
        <taxon>Pseudomonadota</taxon>
        <taxon>Gammaproteobacteria</taxon>
        <taxon>Lysobacterales</taxon>
        <taxon>Lysobacteraceae</taxon>
        <taxon>Lysobacter</taxon>
    </lineage>
</organism>
<evidence type="ECO:0000256" key="2">
    <source>
        <dbReference type="ARBA" id="ARBA00005810"/>
    </source>
</evidence>
<name>A0ABY3XBD7_9GAMM</name>
<dbReference type="PROSITE" id="PS00794">
    <property type="entry name" value="HPPK"/>
    <property type="match status" value="1"/>
</dbReference>
<keyword evidence="15" id="KW-1185">Reference proteome</keyword>
<protein>
    <recommendedName>
        <fullName evidence="4">2-amino-4-hydroxy-6-hydroxymethyldihydropteridine pyrophosphokinase</fullName>
        <ecNumber evidence="3">2.7.6.3</ecNumber>
    </recommendedName>
    <alternativeName>
        <fullName evidence="11">6-hydroxymethyl-7,8-dihydropterin pyrophosphokinase</fullName>
    </alternativeName>
    <alternativeName>
        <fullName evidence="12">7,8-dihydro-6-hydroxymethylpterin-pyrophosphokinase</fullName>
    </alternativeName>
</protein>
<evidence type="ECO:0000256" key="3">
    <source>
        <dbReference type="ARBA" id="ARBA00013253"/>
    </source>
</evidence>
<dbReference type="Pfam" id="PF01288">
    <property type="entry name" value="HPPK"/>
    <property type="match status" value="1"/>
</dbReference>
<reference evidence="14 15" key="1">
    <citation type="submission" date="2022-03" db="EMBL/GenBank/DDBJ databases">
        <title>Complete genome sequence of Lysobacter capsici VKM B-2533 and Lysobacter gummosus 10.1.1, promising sources of lytic agents.</title>
        <authorList>
            <person name="Tarlachkov S.V."/>
            <person name="Kudryakova I.V."/>
            <person name="Afoshin A.S."/>
            <person name="Leontyevskaya E.A."/>
            <person name="Leontyevskaya N.V."/>
        </authorList>
    </citation>
    <scope>NUCLEOTIDE SEQUENCE [LARGE SCALE GENOMIC DNA]</scope>
    <source>
        <strain evidence="14 15">10.1.1</strain>
    </source>
</reference>
<evidence type="ECO:0000256" key="11">
    <source>
        <dbReference type="ARBA" id="ARBA00029766"/>
    </source>
</evidence>
<dbReference type="PANTHER" id="PTHR43071:SF1">
    <property type="entry name" value="2-AMINO-4-HYDROXY-6-HYDROXYMETHYLDIHYDROPTERIDINE PYROPHOSPHOKINASE"/>
    <property type="match status" value="1"/>
</dbReference>
<dbReference type="RefSeq" id="WP_057943441.1">
    <property type="nucleotide sequence ID" value="NZ_CP011131.1"/>
</dbReference>
<comment type="similarity">
    <text evidence="2">Belongs to the HPPK family.</text>
</comment>
<comment type="function">
    <text evidence="10">Catalyzes the transfer of pyrophosphate from adenosine triphosphate (ATP) to 6-hydroxymethyl-7,8-dihydropterin, an enzymatic step in folate biosynthesis pathway.</text>
</comment>
<proteinExistence type="inferred from homology"/>
<keyword evidence="9" id="KW-0289">Folate biosynthesis</keyword>
<evidence type="ECO:0000259" key="13">
    <source>
        <dbReference type="PROSITE" id="PS00794"/>
    </source>
</evidence>
<evidence type="ECO:0000313" key="15">
    <source>
        <dbReference type="Proteomes" id="UP000829194"/>
    </source>
</evidence>
<dbReference type="Gene3D" id="3.30.70.560">
    <property type="entry name" value="7,8-Dihydro-6-hydroxymethylpterin-pyrophosphokinase HPPK"/>
    <property type="match status" value="1"/>
</dbReference>